<proteinExistence type="predicted"/>
<dbReference type="RefSeq" id="WP_093389585.1">
    <property type="nucleotide sequence ID" value="NZ_FOTW01000020.1"/>
</dbReference>
<sequence length="349" mass="37138">MSLARITTTLLLSAPLLASATSTFGSLANFDVVNDTGQTARGFQIDLEGIDKSQIIDVFGLNRNFGTPSPGDVERYGIPTVTDLLSGGAVVGARITYQASYVGGAWSTGTSSGTFATPGESCWSFGNVNYPNVPCDHFGVSTLGSPTRTTYSWLVEGGAPGELTPTNVAIPPVVFTPPPGQAQAPVVAVIAAQQVNPVVKQDNAFWVKIVQTSLPDNVDLNELMGGHHAFENPAVAALHDKAETEIEWQVLQPGFVDEVSKSIDLAGNPALAVRFEFYKYKGRFDDEGLVDPLSSQTPHGNTLNEWVGDYVGEQIGGFNALQPVPEPSSYAMLLAGVALLSGWRRRQPR</sequence>
<evidence type="ECO:0000313" key="4">
    <source>
        <dbReference type="Proteomes" id="UP000199470"/>
    </source>
</evidence>
<name>A0A1I4QXZ0_9BURK</name>
<dbReference type="NCBIfam" id="TIGR02595">
    <property type="entry name" value="PEP_CTERM"/>
    <property type="match status" value="1"/>
</dbReference>
<dbReference type="OrthoDB" id="8758204at2"/>
<keyword evidence="1" id="KW-0732">Signal</keyword>
<dbReference type="STRING" id="758825.SAMN02982985_04121"/>
<gene>
    <name evidence="3" type="ORF">SAMN02982985_04121</name>
</gene>
<feature type="domain" description="Ice-binding protein C-terminal" evidence="2">
    <location>
        <begin position="323"/>
        <end position="346"/>
    </location>
</feature>
<dbReference type="EMBL" id="FOTW01000020">
    <property type="protein sequence ID" value="SFM44867.1"/>
    <property type="molecule type" value="Genomic_DNA"/>
</dbReference>
<dbReference type="Proteomes" id="UP000199470">
    <property type="component" value="Unassembled WGS sequence"/>
</dbReference>
<protein>
    <submittedName>
        <fullName evidence="3">PEP-CTERM protein-sorting domain-containing protein</fullName>
    </submittedName>
</protein>
<reference evidence="3 4" key="1">
    <citation type="submission" date="2016-10" db="EMBL/GenBank/DDBJ databases">
        <authorList>
            <person name="de Groot N.N."/>
        </authorList>
    </citation>
    <scope>NUCLEOTIDE SEQUENCE [LARGE SCALE GENOMIC DNA]</scope>
    <source>
        <strain evidence="3 4">ATCC 43154</strain>
    </source>
</reference>
<evidence type="ECO:0000313" key="3">
    <source>
        <dbReference type="EMBL" id="SFM44867.1"/>
    </source>
</evidence>
<feature type="chain" id="PRO_5011716547" evidence="1">
    <location>
        <begin position="21"/>
        <end position="349"/>
    </location>
</feature>
<evidence type="ECO:0000256" key="1">
    <source>
        <dbReference type="SAM" id="SignalP"/>
    </source>
</evidence>
<organism evidence="3 4">
    <name type="scientific">Rugamonas rubra</name>
    <dbReference type="NCBI Taxonomy" id="758825"/>
    <lineage>
        <taxon>Bacteria</taxon>
        <taxon>Pseudomonadati</taxon>
        <taxon>Pseudomonadota</taxon>
        <taxon>Betaproteobacteria</taxon>
        <taxon>Burkholderiales</taxon>
        <taxon>Oxalobacteraceae</taxon>
        <taxon>Telluria group</taxon>
        <taxon>Rugamonas</taxon>
    </lineage>
</organism>
<keyword evidence="4" id="KW-1185">Reference proteome</keyword>
<dbReference type="Pfam" id="PF07589">
    <property type="entry name" value="PEP-CTERM"/>
    <property type="match status" value="1"/>
</dbReference>
<dbReference type="AlphaFoldDB" id="A0A1I4QXZ0"/>
<accession>A0A1I4QXZ0</accession>
<feature type="signal peptide" evidence="1">
    <location>
        <begin position="1"/>
        <end position="20"/>
    </location>
</feature>
<dbReference type="InterPro" id="IPR013424">
    <property type="entry name" value="Ice-binding_C"/>
</dbReference>
<evidence type="ECO:0000259" key="2">
    <source>
        <dbReference type="Pfam" id="PF07589"/>
    </source>
</evidence>